<keyword evidence="1" id="KW-0805">Transcription regulation</keyword>
<dbReference type="KEGG" id="manr:MPAN_017290"/>
<evidence type="ECO:0000313" key="4">
    <source>
        <dbReference type="EMBL" id="BCR36836.1"/>
    </source>
</evidence>
<keyword evidence="2" id="KW-0238">DNA-binding</keyword>
<dbReference type="EMBL" id="AP024412">
    <property type="protein sequence ID" value="BCR36836.1"/>
    <property type="molecule type" value="Genomic_DNA"/>
</dbReference>
<dbReference type="PROSITE" id="PS51464">
    <property type="entry name" value="SIS"/>
    <property type="match status" value="1"/>
</dbReference>
<dbReference type="PROSITE" id="PS51071">
    <property type="entry name" value="HTH_RPIR"/>
    <property type="match status" value="1"/>
</dbReference>
<dbReference type="GO" id="GO:1901135">
    <property type="term" value="P:carbohydrate derivative metabolic process"/>
    <property type="evidence" value="ECO:0007669"/>
    <property type="project" value="InterPro"/>
</dbReference>
<name>A0A7U9TK41_9MOLU</name>
<proteinExistence type="predicted"/>
<dbReference type="Proteomes" id="UP000620133">
    <property type="component" value="Chromosome"/>
</dbReference>
<dbReference type="CDD" id="cd05013">
    <property type="entry name" value="SIS_RpiR"/>
    <property type="match status" value="1"/>
</dbReference>
<dbReference type="GO" id="GO:0097367">
    <property type="term" value="F:carbohydrate derivative binding"/>
    <property type="evidence" value="ECO:0007669"/>
    <property type="project" value="InterPro"/>
</dbReference>
<dbReference type="Pfam" id="PF01380">
    <property type="entry name" value="SIS"/>
    <property type="match status" value="1"/>
</dbReference>
<sequence>MIDISVMLNMLKYKEDLSMAERAVLDYLIENKSVLKDFSVEKIAEAAYTSPASVVRMCKKLGYKGFKDFKIDFILANAKVEVPENKEYFDVVLTKDSHCGQSAIENNIKVLEDTLKLYDEETVTKAAELIMGARKILIFGKGSSFLVCKDLEMKLRRINKFCIAQGESHDQLVDATFISQKDVIIFVSNSGKTKEIISAALLAKENKANIISITKIGSSMLADLSDVVLYTSSLEGEFRSAAMTSRISQMCMIDALFARCAYVDIDRSVRTLEMTYKTFKKFKR</sequence>
<evidence type="ECO:0000256" key="2">
    <source>
        <dbReference type="ARBA" id="ARBA00023125"/>
    </source>
</evidence>
<evidence type="ECO:0000313" key="5">
    <source>
        <dbReference type="Proteomes" id="UP000620133"/>
    </source>
</evidence>
<dbReference type="PANTHER" id="PTHR30514:SF1">
    <property type="entry name" value="HTH-TYPE TRANSCRIPTIONAL REGULATOR HEXR-RELATED"/>
    <property type="match status" value="1"/>
</dbReference>
<dbReference type="InterPro" id="IPR000281">
    <property type="entry name" value="HTH_RpiR"/>
</dbReference>
<evidence type="ECO:0000256" key="3">
    <source>
        <dbReference type="ARBA" id="ARBA00023163"/>
    </source>
</evidence>
<dbReference type="InterPro" id="IPR046348">
    <property type="entry name" value="SIS_dom_sf"/>
</dbReference>
<dbReference type="PANTHER" id="PTHR30514">
    <property type="entry name" value="GLUCOKINASE"/>
    <property type="match status" value="1"/>
</dbReference>
<keyword evidence="5" id="KW-1185">Reference proteome</keyword>
<organism evidence="4 5">
    <name type="scientific">Mariniplasma anaerobium</name>
    <dbReference type="NCBI Taxonomy" id="2735436"/>
    <lineage>
        <taxon>Bacteria</taxon>
        <taxon>Bacillati</taxon>
        <taxon>Mycoplasmatota</taxon>
        <taxon>Mollicutes</taxon>
        <taxon>Acholeplasmatales</taxon>
        <taxon>Acholeplasmataceae</taxon>
        <taxon>Mariniplasma</taxon>
    </lineage>
</organism>
<dbReference type="AlphaFoldDB" id="A0A7U9TK41"/>
<dbReference type="Gene3D" id="3.40.50.10490">
    <property type="entry name" value="Glucose-6-phosphate isomerase like protein, domain 1"/>
    <property type="match status" value="1"/>
</dbReference>
<reference evidence="4" key="1">
    <citation type="submission" date="2021-01" db="EMBL/GenBank/DDBJ databases">
        <title>Draft genome sequence of Acholeplasmataceae bacterium strain Mahy22.</title>
        <authorList>
            <person name="Watanabe M."/>
            <person name="Kojima H."/>
            <person name="Fukui M."/>
        </authorList>
    </citation>
    <scope>NUCLEOTIDE SEQUENCE</scope>
    <source>
        <strain evidence="4">Mahy22</strain>
    </source>
</reference>
<dbReference type="SUPFAM" id="SSF53697">
    <property type="entry name" value="SIS domain"/>
    <property type="match status" value="1"/>
</dbReference>
<dbReference type="InterPro" id="IPR036388">
    <property type="entry name" value="WH-like_DNA-bd_sf"/>
</dbReference>
<dbReference type="Gene3D" id="1.10.10.10">
    <property type="entry name" value="Winged helix-like DNA-binding domain superfamily/Winged helix DNA-binding domain"/>
    <property type="match status" value="1"/>
</dbReference>
<dbReference type="GO" id="GO:0003700">
    <property type="term" value="F:DNA-binding transcription factor activity"/>
    <property type="evidence" value="ECO:0007669"/>
    <property type="project" value="InterPro"/>
</dbReference>
<evidence type="ECO:0000256" key="1">
    <source>
        <dbReference type="ARBA" id="ARBA00023015"/>
    </source>
</evidence>
<dbReference type="InterPro" id="IPR035472">
    <property type="entry name" value="RpiR-like_SIS"/>
</dbReference>
<gene>
    <name evidence="4" type="primary">gntR</name>
    <name evidence="4" type="ORF">MPAN_017290</name>
</gene>
<accession>A0A7U9TK41</accession>
<dbReference type="GO" id="GO:0003677">
    <property type="term" value="F:DNA binding"/>
    <property type="evidence" value="ECO:0007669"/>
    <property type="project" value="UniProtKB-KW"/>
</dbReference>
<dbReference type="InterPro" id="IPR047640">
    <property type="entry name" value="RpiR-like"/>
</dbReference>
<protein>
    <submittedName>
        <fullName evidence="4">RpiR family transcriptional regulator</fullName>
    </submittedName>
</protein>
<dbReference type="InterPro" id="IPR001347">
    <property type="entry name" value="SIS_dom"/>
</dbReference>
<dbReference type="SUPFAM" id="SSF46689">
    <property type="entry name" value="Homeodomain-like"/>
    <property type="match status" value="1"/>
</dbReference>
<dbReference type="Pfam" id="PF01418">
    <property type="entry name" value="HTH_6"/>
    <property type="match status" value="1"/>
</dbReference>
<dbReference type="InterPro" id="IPR009057">
    <property type="entry name" value="Homeodomain-like_sf"/>
</dbReference>
<keyword evidence="3" id="KW-0804">Transcription</keyword>